<protein>
    <submittedName>
        <fullName evidence="2">Uncharacterized protein</fullName>
    </submittedName>
</protein>
<evidence type="ECO:0000313" key="2">
    <source>
        <dbReference type="RefSeq" id="XP_027098881.1"/>
    </source>
</evidence>
<keyword evidence="1" id="KW-1185">Reference proteome</keyword>
<evidence type="ECO:0000313" key="1">
    <source>
        <dbReference type="Proteomes" id="UP001652660"/>
    </source>
</evidence>
<dbReference type="RefSeq" id="XP_027098881.1">
    <property type="nucleotide sequence ID" value="XM_027243080.1"/>
</dbReference>
<proteinExistence type="predicted"/>
<reference evidence="1" key="1">
    <citation type="journal article" date="2025" name="Foods">
        <title>Unveiling the Microbial Signatures of Arabica Coffee Cherries: Insights into Ripeness Specific Diversity, Functional Traits, and Implications for Quality and Safety.</title>
        <authorList>
            <consortium name="RefSeq"/>
            <person name="Tenea G.N."/>
            <person name="Cifuentes V."/>
            <person name="Reyes P."/>
            <person name="Cevallos-Vallejos M."/>
        </authorList>
    </citation>
    <scope>NUCLEOTIDE SEQUENCE [LARGE SCALE GENOMIC DNA]</scope>
</reference>
<dbReference type="GeneID" id="113718159"/>
<accession>A0A6P6V868</accession>
<organism evidence="1 2">
    <name type="scientific">Coffea arabica</name>
    <name type="common">Arabian coffee</name>
    <dbReference type="NCBI Taxonomy" id="13443"/>
    <lineage>
        <taxon>Eukaryota</taxon>
        <taxon>Viridiplantae</taxon>
        <taxon>Streptophyta</taxon>
        <taxon>Embryophyta</taxon>
        <taxon>Tracheophyta</taxon>
        <taxon>Spermatophyta</taxon>
        <taxon>Magnoliopsida</taxon>
        <taxon>eudicotyledons</taxon>
        <taxon>Gunneridae</taxon>
        <taxon>Pentapetalae</taxon>
        <taxon>asterids</taxon>
        <taxon>lamiids</taxon>
        <taxon>Gentianales</taxon>
        <taxon>Rubiaceae</taxon>
        <taxon>Ixoroideae</taxon>
        <taxon>Gardenieae complex</taxon>
        <taxon>Bertiereae - Coffeeae clade</taxon>
        <taxon>Coffeeae</taxon>
        <taxon>Coffea</taxon>
    </lineage>
</organism>
<sequence>MFQSPLQVLCHKLKRLRGAIQAWNKEVFGDIFQVVTQKEAEVWLAEIRMESDESEEPRVNLHLAQAQLRVPLWVEELFWKQKAHVKWLKEGERNTKFFYSVVKHRRVQSVIHKIKNERGEWVESEEEIGAEAVRFFEKLFTAQHPTSSPGLLQNILKILTDEDNVLLKQVPAKEEICRVMFEMDGESTPGPTGYTGKFFTAAWSIIGEDVVRAVCSFFCGAELPRAVTATSIVLIPKIAHP</sequence>
<dbReference type="OrthoDB" id="1937198at2759"/>
<reference evidence="2" key="2">
    <citation type="submission" date="2025-08" db="UniProtKB">
        <authorList>
            <consortium name="RefSeq"/>
        </authorList>
    </citation>
    <scope>IDENTIFICATION</scope>
    <source>
        <tissue evidence="2">Leaves</tissue>
    </source>
</reference>
<dbReference type="AlphaFoldDB" id="A0A6P6V868"/>
<dbReference type="Proteomes" id="UP001652660">
    <property type="component" value="Chromosome 11e"/>
</dbReference>
<name>A0A6P6V868_COFAR</name>
<gene>
    <name evidence="2" type="primary">LOC113718159</name>
</gene>